<sequence>MIDTLLLDVEGVVQFPRAQFVADIERDYRWRAGYLAFEQELLHDPGEARALVGDGDLLDVVARVLAGHVTGVTPRQFLDRWLAERIEPNHELLDLLPRLNVTQIFLITNQEVRRAAAGSDRSTRLAPG</sequence>
<dbReference type="AlphaFoldDB" id="A0A919KA57"/>
<keyword evidence="2" id="KW-1185">Reference proteome</keyword>
<dbReference type="RefSeq" id="WP_203790358.1">
    <property type="nucleotide sequence ID" value="NZ_BOMV01000106.1"/>
</dbReference>
<evidence type="ECO:0000313" key="2">
    <source>
        <dbReference type="Proteomes" id="UP000636960"/>
    </source>
</evidence>
<organism evidence="1 2">
    <name type="scientific">Paractinoplanes rishiriensis</name>
    <dbReference type="NCBI Taxonomy" id="1050105"/>
    <lineage>
        <taxon>Bacteria</taxon>
        <taxon>Bacillati</taxon>
        <taxon>Actinomycetota</taxon>
        <taxon>Actinomycetes</taxon>
        <taxon>Micromonosporales</taxon>
        <taxon>Micromonosporaceae</taxon>
        <taxon>Paractinoplanes</taxon>
    </lineage>
</organism>
<reference evidence="1" key="1">
    <citation type="submission" date="2021-01" db="EMBL/GenBank/DDBJ databases">
        <title>Whole genome shotgun sequence of Actinoplanes rishiriensis NBRC 108556.</title>
        <authorList>
            <person name="Komaki H."/>
            <person name="Tamura T."/>
        </authorList>
    </citation>
    <scope>NUCLEOTIDE SEQUENCE</scope>
    <source>
        <strain evidence="1">NBRC 108556</strain>
    </source>
</reference>
<evidence type="ECO:0000313" key="1">
    <source>
        <dbReference type="EMBL" id="GIF01563.1"/>
    </source>
</evidence>
<dbReference type="Proteomes" id="UP000636960">
    <property type="component" value="Unassembled WGS sequence"/>
</dbReference>
<dbReference type="EMBL" id="BOMV01000106">
    <property type="protein sequence ID" value="GIF01563.1"/>
    <property type="molecule type" value="Genomic_DNA"/>
</dbReference>
<proteinExistence type="predicted"/>
<name>A0A919KA57_9ACTN</name>
<protein>
    <submittedName>
        <fullName evidence="1">Uncharacterized protein</fullName>
    </submittedName>
</protein>
<accession>A0A919KA57</accession>
<gene>
    <name evidence="1" type="ORF">Ari01nite_90270</name>
</gene>
<comment type="caution">
    <text evidence="1">The sequence shown here is derived from an EMBL/GenBank/DDBJ whole genome shotgun (WGS) entry which is preliminary data.</text>
</comment>